<protein>
    <recommendedName>
        <fullName evidence="3">beta-N-acetylhexosaminidase</fullName>
        <ecNumber evidence="3">3.2.1.52</ecNumber>
    </recommendedName>
</protein>
<dbReference type="PROSITE" id="PS51257">
    <property type="entry name" value="PROKAR_LIPOPROTEIN"/>
    <property type="match status" value="1"/>
</dbReference>
<dbReference type="EC" id="3.2.1.52" evidence="3"/>
<dbReference type="Pfam" id="PF00933">
    <property type="entry name" value="Glyco_hydro_3"/>
    <property type="match status" value="1"/>
</dbReference>
<dbReference type="InterPro" id="IPR036962">
    <property type="entry name" value="Glyco_hydro_3_N_sf"/>
</dbReference>
<accession>A0A918IMH6</accession>
<evidence type="ECO:0000256" key="3">
    <source>
        <dbReference type="ARBA" id="ARBA00012663"/>
    </source>
</evidence>
<evidence type="ECO:0000313" key="7">
    <source>
        <dbReference type="EMBL" id="GGW22570.1"/>
    </source>
</evidence>
<proteinExistence type="inferred from homology"/>
<keyword evidence="4" id="KW-0378">Hydrolase</keyword>
<dbReference type="SUPFAM" id="SSF51445">
    <property type="entry name" value="(Trans)glycosidases"/>
    <property type="match status" value="1"/>
</dbReference>
<dbReference type="InterPro" id="IPR001764">
    <property type="entry name" value="Glyco_hydro_3_N"/>
</dbReference>
<dbReference type="NCBIfam" id="NF003740">
    <property type="entry name" value="PRK05337.1"/>
    <property type="match status" value="1"/>
</dbReference>
<keyword evidence="5" id="KW-0326">Glycosidase</keyword>
<dbReference type="InterPro" id="IPR050226">
    <property type="entry name" value="NagZ_Beta-hexosaminidase"/>
</dbReference>
<dbReference type="Gene3D" id="3.20.20.300">
    <property type="entry name" value="Glycoside hydrolase, family 3, N-terminal domain"/>
    <property type="match status" value="1"/>
</dbReference>
<dbReference type="InterPro" id="IPR019800">
    <property type="entry name" value="Glyco_hydro_3_AS"/>
</dbReference>
<dbReference type="GO" id="GO:0004563">
    <property type="term" value="F:beta-N-acetylhexosaminidase activity"/>
    <property type="evidence" value="ECO:0007669"/>
    <property type="project" value="UniProtKB-EC"/>
</dbReference>
<comment type="caution">
    <text evidence="7">The sequence shown here is derived from an EMBL/GenBank/DDBJ whole genome shotgun (WGS) entry which is preliminary data.</text>
</comment>
<dbReference type="EMBL" id="BMYQ01000001">
    <property type="protein sequence ID" value="GGW22570.1"/>
    <property type="molecule type" value="Genomic_DNA"/>
</dbReference>
<evidence type="ECO:0000256" key="4">
    <source>
        <dbReference type="ARBA" id="ARBA00022801"/>
    </source>
</evidence>
<evidence type="ECO:0000259" key="6">
    <source>
        <dbReference type="Pfam" id="PF00933"/>
    </source>
</evidence>
<feature type="domain" description="Glycoside hydrolase family 3 N-terminal" evidence="6">
    <location>
        <begin position="39"/>
        <end position="300"/>
    </location>
</feature>
<organism evidence="7 8">
    <name type="scientific">Gemmobacter lanyuensis</name>
    <dbReference type="NCBI Taxonomy" id="1054497"/>
    <lineage>
        <taxon>Bacteria</taxon>
        <taxon>Pseudomonadati</taxon>
        <taxon>Pseudomonadota</taxon>
        <taxon>Alphaproteobacteria</taxon>
        <taxon>Rhodobacterales</taxon>
        <taxon>Paracoccaceae</taxon>
        <taxon>Gemmobacter</taxon>
    </lineage>
</organism>
<comment type="catalytic activity">
    <reaction evidence="1">
        <text>Hydrolysis of terminal non-reducing N-acetyl-D-hexosamine residues in N-acetyl-beta-D-hexosaminides.</text>
        <dbReference type="EC" id="3.2.1.52"/>
    </reaction>
</comment>
<reference evidence="7" key="2">
    <citation type="submission" date="2020-09" db="EMBL/GenBank/DDBJ databases">
        <authorList>
            <person name="Sun Q."/>
            <person name="Kim S."/>
        </authorList>
    </citation>
    <scope>NUCLEOTIDE SEQUENCE</scope>
    <source>
        <strain evidence="7">KCTC 23714</strain>
    </source>
</reference>
<dbReference type="PANTHER" id="PTHR30480">
    <property type="entry name" value="BETA-HEXOSAMINIDASE-RELATED"/>
    <property type="match status" value="1"/>
</dbReference>
<dbReference type="PROSITE" id="PS00775">
    <property type="entry name" value="GLYCOSYL_HYDROL_F3"/>
    <property type="match status" value="1"/>
</dbReference>
<evidence type="ECO:0000256" key="5">
    <source>
        <dbReference type="ARBA" id="ARBA00023295"/>
    </source>
</evidence>
<sequence length="342" mass="36385">MHSRDPAMTVGTGAAIFGCEGTVLSRDEAAFFRDADPFGFILFARNVETPDQLRRLTAALREAVGRDAPVFIDQEGGRVQRLRAPHWAEWLPPRDAVQMAGAGAARMMWLRARLIAAELRAVGIDGNCAPCLDIATEVTHPFLKNRCYGDDLATVVAMGRATAEGHLAGGVLPVIKHMPGHGRANADTHLHLPTVTDNRDTLEAVDFAAFRALADVPLAMTAHIVFSAYDDRPATCSPVMMQVMRDQIGYHGLIMTDDLNMEALTGTAPERAARAMAAGCDLALYCKGSVAEMQAVAAAAGAMGPDTLARAQAALSARRTPEEADLAALRAEHDGLLGAGHV</sequence>
<keyword evidence="8" id="KW-1185">Reference proteome</keyword>
<reference evidence="7" key="1">
    <citation type="journal article" date="2014" name="Int. J. Syst. Evol. Microbiol.">
        <title>Complete genome sequence of Corynebacterium casei LMG S-19264T (=DSM 44701T), isolated from a smear-ripened cheese.</title>
        <authorList>
            <consortium name="US DOE Joint Genome Institute (JGI-PGF)"/>
            <person name="Walter F."/>
            <person name="Albersmeier A."/>
            <person name="Kalinowski J."/>
            <person name="Ruckert C."/>
        </authorList>
    </citation>
    <scope>NUCLEOTIDE SEQUENCE</scope>
    <source>
        <strain evidence="7">KCTC 23714</strain>
    </source>
</reference>
<dbReference type="AlphaFoldDB" id="A0A918IMH6"/>
<dbReference type="Proteomes" id="UP000628984">
    <property type="component" value="Unassembled WGS sequence"/>
</dbReference>
<evidence type="ECO:0000313" key="8">
    <source>
        <dbReference type="Proteomes" id="UP000628984"/>
    </source>
</evidence>
<evidence type="ECO:0000256" key="1">
    <source>
        <dbReference type="ARBA" id="ARBA00001231"/>
    </source>
</evidence>
<comment type="similarity">
    <text evidence="2">Belongs to the glycosyl hydrolase 3 family.</text>
</comment>
<dbReference type="GO" id="GO:0005975">
    <property type="term" value="P:carbohydrate metabolic process"/>
    <property type="evidence" value="ECO:0007669"/>
    <property type="project" value="InterPro"/>
</dbReference>
<dbReference type="GO" id="GO:0009254">
    <property type="term" value="P:peptidoglycan turnover"/>
    <property type="evidence" value="ECO:0007669"/>
    <property type="project" value="TreeGrafter"/>
</dbReference>
<gene>
    <name evidence="7" type="ORF">GCM10011452_06260</name>
</gene>
<dbReference type="InterPro" id="IPR017853">
    <property type="entry name" value="GH"/>
</dbReference>
<dbReference type="PANTHER" id="PTHR30480:SF13">
    <property type="entry name" value="BETA-HEXOSAMINIDASE"/>
    <property type="match status" value="1"/>
</dbReference>
<name>A0A918IMH6_9RHOB</name>
<evidence type="ECO:0000256" key="2">
    <source>
        <dbReference type="ARBA" id="ARBA00005336"/>
    </source>
</evidence>